<gene>
    <name evidence="1" type="ORF">PHYSODRAFT_297784</name>
</gene>
<keyword evidence="2" id="KW-1185">Reference proteome</keyword>
<dbReference type="InParanoid" id="G4Z8T4"/>
<reference evidence="1 2" key="1">
    <citation type="journal article" date="2006" name="Science">
        <title>Phytophthora genome sequences uncover evolutionary origins and mechanisms of pathogenesis.</title>
        <authorList>
            <person name="Tyler B.M."/>
            <person name="Tripathy S."/>
            <person name="Zhang X."/>
            <person name="Dehal P."/>
            <person name="Jiang R.H."/>
            <person name="Aerts A."/>
            <person name="Arredondo F.D."/>
            <person name="Baxter L."/>
            <person name="Bensasson D."/>
            <person name="Beynon J.L."/>
            <person name="Chapman J."/>
            <person name="Damasceno C.M."/>
            <person name="Dorrance A.E."/>
            <person name="Dou D."/>
            <person name="Dickerman A.W."/>
            <person name="Dubchak I.L."/>
            <person name="Garbelotto M."/>
            <person name="Gijzen M."/>
            <person name="Gordon S.G."/>
            <person name="Govers F."/>
            <person name="Grunwald N.J."/>
            <person name="Huang W."/>
            <person name="Ivors K.L."/>
            <person name="Jones R.W."/>
            <person name="Kamoun S."/>
            <person name="Krampis K."/>
            <person name="Lamour K.H."/>
            <person name="Lee M.K."/>
            <person name="McDonald W.H."/>
            <person name="Medina M."/>
            <person name="Meijer H.J."/>
            <person name="Nordberg E.K."/>
            <person name="Maclean D.J."/>
            <person name="Ospina-Giraldo M.D."/>
            <person name="Morris P.F."/>
            <person name="Phuntumart V."/>
            <person name="Putnam N.H."/>
            <person name="Rash S."/>
            <person name="Rose J.K."/>
            <person name="Sakihama Y."/>
            <person name="Salamov A.A."/>
            <person name="Savidor A."/>
            <person name="Scheuring C.F."/>
            <person name="Smith B.M."/>
            <person name="Sobral B.W."/>
            <person name="Terry A."/>
            <person name="Torto-Alalibo T.A."/>
            <person name="Win J."/>
            <person name="Xu Z."/>
            <person name="Zhang H."/>
            <person name="Grigoriev I.V."/>
            <person name="Rokhsar D.S."/>
            <person name="Boore J.L."/>
        </authorList>
    </citation>
    <scope>NUCLEOTIDE SEQUENCE [LARGE SCALE GENOMIC DNA]</scope>
    <source>
        <strain evidence="1 2">P6497</strain>
    </source>
</reference>
<sequence>MAFVEYTDAAKKAMDAVDTGTDGKDAESVISHMNSEQLTKWSEIVEEMAQSSSSFFLQRLKANGIKKDVTASFVTATMLATSLVTSRRGKLPTRVWLIRVHDSLHQIASAAENSGLKDVLLEPMEKCVADMEEFTQATALDSMSHIVAAVKAK</sequence>
<dbReference type="KEGG" id="psoj:PHYSODRAFT_297784"/>
<protein>
    <submittedName>
        <fullName evidence="1">Uncharacterized protein</fullName>
    </submittedName>
</protein>
<proteinExistence type="predicted"/>
<dbReference type="Proteomes" id="UP000002640">
    <property type="component" value="Unassembled WGS sequence"/>
</dbReference>
<evidence type="ECO:0000313" key="1">
    <source>
        <dbReference type="EMBL" id="EGZ19116.1"/>
    </source>
</evidence>
<accession>G4Z8T4</accession>
<evidence type="ECO:0000313" key="2">
    <source>
        <dbReference type="Proteomes" id="UP000002640"/>
    </source>
</evidence>
<dbReference type="GeneID" id="20641533"/>
<dbReference type="EMBL" id="JH159153">
    <property type="protein sequence ID" value="EGZ19116.1"/>
    <property type="molecule type" value="Genomic_DNA"/>
</dbReference>
<dbReference type="RefSeq" id="XP_009521833.1">
    <property type="nucleotide sequence ID" value="XM_009523538.1"/>
</dbReference>
<organism evidence="1 2">
    <name type="scientific">Phytophthora sojae (strain P6497)</name>
    <name type="common">Soybean stem and root rot agent</name>
    <name type="synonym">Phytophthora megasperma f. sp. glycines</name>
    <dbReference type="NCBI Taxonomy" id="1094619"/>
    <lineage>
        <taxon>Eukaryota</taxon>
        <taxon>Sar</taxon>
        <taxon>Stramenopiles</taxon>
        <taxon>Oomycota</taxon>
        <taxon>Peronosporomycetes</taxon>
        <taxon>Peronosporales</taxon>
        <taxon>Peronosporaceae</taxon>
        <taxon>Phytophthora</taxon>
    </lineage>
</organism>
<name>G4Z8T4_PHYSP</name>
<dbReference type="AlphaFoldDB" id="G4Z8T4"/>